<feature type="binding site" evidence="6">
    <location>
        <position position="63"/>
    </location>
    <ligand>
        <name>Zn(2+)</name>
        <dbReference type="ChEBI" id="CHEBI:29105"/>
        <label>1</label>
    </ligand>
</feature>
<dbReference type="InterPro" id="IPR002195">
    <property type="entry name" value="Dihydroorotase_CS"/>
</dbReference>
<keyword evidence="4 6" id="KW-0378">Hydrolase</keyword>
<evidence type="ECO:0000256" key="4">
    <source>
        <dbReference type="ARBA" id="ARBA00022801"/>
    </source>
</evidence>
<feature type="binding site" evidence="6">
    <location>
        <begin position="65"/>
        <end position="67"/>
    </location>
    <ligand>
        <name>substrate</name>
    </ligand>
</feature>
<comment type="caution">
    <text evidence="8">The sequence shown here is derived from an EMBL/GenBank/DDBJ whole genome shotgun (WGS) entry which is preliminary data.</text>
</comment>
<feature type="binding site" evidence="6">
    <location>
        <position position="97"/>
    </location>
    <ligand>
        <name>substrate</name>
    </ligand>
</feature>
<dbReference type="EMBL" id="DTLI01000238">
    <property type="protein sequence ID" value="HHS53151.1"/>
    <property type="molecule type" value="Genomic_DNA"/>
</dbReference>
<dbReference type="InterPro" id="IPR006680">
    <property type="entry name" value="Amidohydro-rel"/>
</dbReference>
<feature type="binding site" evidence="6">
    <location>
        <position position="312"/>
    </location>
    <ligand>
        <name>substrate</name>
    </ligand>
</feature>
<keyword evidence="3 6" id="KW-0479">Metal-binding</keyword>
<dbReference type="EC" id="3.5.2.3" evidence="6"/>
<feature type="binding site" evidence="6">
    <location>
        <position position="155"/>
    </location>
    <ligand>
        <name>Zn(2+)</name>
        <dbReference type="ChEBI" id="CHEBI:29105"/>
        <label>1</label>
    </ligand>
</feature>
<dbReference type="GO" id="GO:0044205">
    <property type="term" value="P:'de novo' UMP biosynthetic process"/>
    <property type="evidence" value="ECO:0007669"/>
    <property type="project" value="UniProtKB-UniRule"/>
</dbReference>
<feature type="active site" evidence="6">
    <location>
        <position position="308"/>
    </location>
</feature>
<dbReference type="CDD" id="cd01317">
    <property type="entry name" value="DHOase_IIa"/>
    <property type="match status" value="1"/>
</dbReference>
<dbReference type="Gene3D" id="2.30.40.10">
    <property type="entry name" value="Urease, subunit C, domain 1"/>
    <property type="match status" value="1"/>
</dbReference>
<feature type="binding site" evidence="6">
    <location>
        <position position="308"/>
    </location>
    <ligand>
        <name>Zn(2+)</name>
        <dbReference type="ChEBI" id="CHEBI:29105"/>
        <label>1</label>
    </ligand>
</feature>
<comment type="function">
    <text evidence="1 6">Catalyzes the reversible cyclization of carbamoyl aspartate to dihydroorotate.</text>
</comment>
<organism evidence="8">
    <name type="scientific">candidate division WOR-3 bacterium</name>
    <dbReference type="NCBI Taxonomy" id="2052148"/>
    <lineage>
        <taxon>Bacteria</taxon>
        <taxon>Bacteria division WOR-3</taxon>
    </lineage>
</organism>
<evidence type="ECO:0000256" key="3">
    <source>
        <dbReference type="ARBA" id="ARBA00022723"/>
    </source>
</evidence>
<dbReference type="GO" id="GO:0006145">
    <property type="term" value="P:purine nucleobase catabolic process"/>
    <property type="evidence" value="ECO:0007669"/>
    <property type="project" value="TreeGrafter"/>
</dbReference>
<dbReference type="GO" id="GO:0004151">
    <property type="term" value="F:dihydroorotase activity"/>
    <property type="evidence" value="ECO:0007669"/>
    <property type="project" value="UniProtKB-UniRule"/>
</dbReference>
<dbReference type="Gene3D" id="3.20.20.140">
    <property type="entry name" value="Metal-dependent hydrolases"/>
    <property type="match status" value="1"/>
</dbReference>
<dbReference type="GO" id="GO:0005737">
    <property type="term" value="C:cytoplasm"/>
    <property type="evidence" value="ECO:0007669"/>
    <property type="project" value="TreeGrafter"/>
</dbReference>
<feature type="binding site" evidence="6">
    <location>
        <position position="235"/>
    </location>
    <ligand>
        <name>Zn(2+)</name>
        <dbReference type="ChEBI" id="CHEBI:29105"/>
        <label>2</label>
    </ligand>
</feature>
<comment type="pathway">
    <text evidence="6">Pyrimidine metabolism; UMP biosynthesis via de novo pathway; (S)-dihydroorotate from bicarbonate: step 3/3.</text>
</comment>
<dbReference type="HAMAP" id="MF_00220_B">
    <property type="entry name" value="PyrC_classI_B"/>
    <property type="match status" value="1"/>
</dbReference>
<protein>
    <recommendedName>
        <fullName evidence="6">Dihydroorotase</fullName>
        <shortName evidence="6">DHOase</shortName>
        <ecNumber evidence="6">3.5.2.3</ecNumber>
    </recommendedName>
</protein>
<comment type="catalytic activity">
    <reaction evidence="6">
        <text>(S)-dihydroorotate + H2O = N-carbamoyl-L-aspartate + H(+)</text>
        <dbReference type="Rhea" id="RHEA:24296"/>
        <dbReference type="ChEBI" id="CHEBI:15377"/>
        <dbReference type="ChEBI" id="CHEBI:15378"/>
        <dbReference type="ChEBI" id="CHEBI:30864"/>
        <dbReference type="ChEBI" id="CHEBI:32814"/>
        <dbReference type="EC" id="3.5.2.3"/>
    </reaction>
</comment>
<comment type="similarity">
    <text evidence="2 6">Belongs to the metallo-dependent hydrolases superfamily. DHOase family. Class I DHOase subfamily.</text>
</comment>
<dbReference type="SUPFAM" id="SSF51556">
    <property type="entry name" value="Metallo-dependent hydrolases"/>
    <property type="match status" value="1"/>
</dbReference>
<evidence type="ECO:0000256" key="6">
    <source>
        <dbReference type="HAMAP-Rule" id="MF_00220"/>
    </source>
</evidence>
<dbReference type="InterPro" id="IPR050138">
    <property type="entry name" value="DHOase/Allantoinase_Hydrolase"/>
</dbReference>
<evidence type="ECO:0000259" key="7">
    <source>
        <dbReference type="Pfam" id="PF01979"/>
    </source>
</evidence>
<proteinExistence type="inferred from homology"/>
<dbReference type="InterPro" id="IPR011059">
    <property type="entry name" value="Metal-dep_hydrolase_composite"/>
</dbReference>
<keyword evidence="6" id="KW-0862">Zinc</keyword>
<dbReference type="NCBIfam" id="TIGR00857">
    <property type="entry name" value="pyrC_multi"/>
    <property type="match status" value="1"/>
</dbReference>
<feature type="binding site" evidence="6">
    <location>
        <position position="65"/>
    </location>
    <ligand>
        <name>Zn(2+)</name>
        <dbReference type="ChEBI" id="CHEBI:29105"/>
        <label>1</label>
    </ligand>
</feature>
<dbReference type="InterPro" id="IPR032466">
    <property type="entry name" value="Metal_Hydrolase"/>
</dbReference>
<dbReference type="InterPro" id="IPR004722">
    <property type="entry name" value="DHOase"/>
</dbReference>
<dbReference type="GO" id="GO:0004038">
    <property type="term" value="F:allantoinase activity"/>
    <property type="evidence" value="ECO:0007669"/>
    <property type="project" value="TreeGrafter"/>
</dbReference>
<accession>A0A7C6AAB8</accession>
<evidence type="ECO:0000256" key="1">
    <source>
        <dbReference type="ARBA" id="ARBA00002368"/>
    </source>
</evidence>
<reference evidence="8" key="1">
    <citation type="journal article" date="2020" name="mSystems">
        <title>Genome- and Community-Level Interaction Insights into Carbon Utilization and Element Cycling Functions of Hydrothermarchaeota in Hydrothermal Sediment.</title>
        <authorList>
            <person name="Zhou Z."/>
            <person name="Liu Y."/>
            <person name="Xu W."/>
            <person name="Pan J."/>
            <person name="Luo Z.H."/>
            <person name="Li M."/>
        </authorList>
    </citation>
    <scope>NUCLEOTIDE SEQUENCE [LARGE SCALE GENOMIC DNA]</scope>
    <source>
        <strain evidence="8">SpSt-876</strain>
    </source>
</reference>
<feature type="domain" description="Amidohydrolase-related" evidence="7">
    <location>
        <begin position="54"/>
        <end position="420"/>
    </location>
</feature>
<dbReference type="GO" id="GO:0008270">
    <property type="term" value="F:zinc ion binding"/>
    <property type="evidence" value="ECO:0007669"/>
    <property type="project" value="UniProtKB-UniRule"/>
</dbReference>
<dbReference type="Pfam" id="PF01979">
    <property type="entry name" value="Amidohydro_1"/>
    <property type="match status" value="1"/>
</dbReference>
<feature type="binding site" evidence="6">
    <location>
        <position position="281"/>
    </location>
    <ligand>
        <name>substrate</name>
    </ligand>
</feature>
<dbReference type="PROSITE" id="PS00483">
    <property type="entry name" value="DIHYDROOROTASE_2"/>
    <property type="match status" value="1"/>
</dbReference>
<evidence type="ECO:0000313" key="8">
    <source>
        <dbReference type="EMBL" id="HHS53151.1"/>
    </source>
</evidence>
<dbReference type="PANTHER" id="PTHR43668:SF2">
    <property type="entry name" value="ALLANTOINASE"/>
    <property type="match status" value="1"/>
</dbReference>
<dbReference type="AlphaFoldDB" id="A0A7C6AAB8"/>
<keyword evidence="5 6" id="KW-0665">Pyrimidine biosynthesis</keyword>
<dbReference type="UniPathway" id="UPA00070">
    <property type="reaction ID" value="UER00117"/>
</dbReference>
<dbReference type="PANTHER" id="PTHR43668">
    <property type="entry name" value="ALLANTOINASE"/>
    <property type="match status" value="1"/>
</dbReference>
<feature type="binding site" evidence="6">
    <location>
        <begin position="326"/>
        <end position="327"/>
    </location>
    <ligand>
        <name>substrate</name>
    </ligand>
</feature>
<comment type="cofactor">
    <cofactor evidence="6">
        <name>Zn(2+)</name>
        <dbReference type="ChEBI" id="CHEBI:29105"/>
    </cofactor>
    <text evidence="6">Binds 2 Zn(2+) ions per subunit.</text>
</comment>
<evidence type="ECO:0000256" key="5">
    <source>
        <dbReference type="ARBA" id="ARBA00022975"/>
    </source>
</evidence>
<feature type="binding site" evidence="6">
    <location>
        <position position="155"/>
    </location>
    <ligand>
        <name>Zn(2+)</name>
        <dbReference type="ChEBI" id="CHEBI:29105"/>
        <label>2</label>
    </ligand>
</feature>
<name>A0A7C6AAB8_UNCW3</name>
<feature type="binding site" evidence="6">
    <location>
        <position position="182"/>
    </location>
    <ligand>
        <name>Zn(2+)</name>
        <dbReference type="ChEBI" id="CHEBI:29105"/>
        <label>2</label>
    </ligand>
</feature>
<dbReference type="SUPFAM" id="SSF51338">
    <property type="entry name" value="Composite domain of metallo-dependent hydrolases"/>
    <property type="match status" value="1"/>
</dbReference>
<evidence type="ECO:0000256" key="2">
    <source>
        <dbReference type="ARBA" id="ARBA00010286"/>
    </source>
</evidence>
<gene>
    <name evidence="6" type="primary">pyrC</name>
    <name evidence="8" type="ORF">ENW73_09940</name>
</gene>
<sequence>MLKDKIILTGGIIVDPVKKKLTESDIYIEQGIIKKIGKNFKASGTQILDIKGNYIAPGFIDLHTHLRQPGREDEETIATGAYAALAGGFTKVCCMPNTEPAIDNEGVVKFILQEQALAGYAQVLPVGAATKGRAGAEISEIGQLVAAGIVAISDDGDPISDPRVMRQVLEYAKIFDLPVISHCEIKALSANGVMNEGIISTRLGLRGIPDIAEAAMVYEHILLADYTKSRLHIAHISTKKSVEIIRWAKEKGISITAETCPHYFSLTEEMCETFDSNYKVNPPLRTKMDAEAIKEALADGTIDVIATDHAPHLASEKEVEFDLAPFGMIGLETAFAIGYEELVLKKYLNLIDYIAKLTCEPAKVLKLDLPTIAEGKTANLVIFDPKAKWVYQKEIIKSKSQNSPFIGRELKGKISKVIIGNHLFEF</sequence>